<dbReference type="GO" id="GO:0005634">
    <property type="term" value="C:nucleus"/>
    <property type="evidence" value="ECO:0007669"/>
    <property type="project" value="UniProtKB-SubCell"/>
</dbReference>
<evidence type="ECO:0000256" key="6">
    <source>
        <dbReference type="ARBA" id="ARBA00023163"/>
    </source>
</evidence>
<dbReference type="Proteomes" id="UP000182658">
    <property type="component" value="Unassembled WGS sequence"/>
</dbReference>
<dbReference type="InterPro" id="IPR007219">
    <property type="entry name" value="XnlR_reg_dom"/>
</dbReference>
<evidence type="ECO:0000256" key="3">
    <source>
        <dbReference type="ARBA" id="ARBA00022833"/>
    </source>
</evidence>
<name>A0A1J7I7M6_9PEZI</name>
<dbReference type="PANTHER" id="PTHR47782:SF12">
    <property type="entry name" value="ZN(II)2CYS6 TRANSCRIPTION FACTOR (EUROFUNG)"/>
    <property type="match status" value="1"/>
</dbReference>
<feature type="region of interest" description="Disordered" evidence="8">
    <location>
        <begin position="605"/>
        <end position="644"/>
    </location>
</feature>
<dbReference type="InterPro" id="IPR036864">
    <property type="entry name" value="Zn2-C6_fun-type_DNA-bd_sf"/>
</dbReference>
<evidence type="ECO:0000313" key="10">
    <source>
        <dbReference type="EMBL" id="OIW23405.1"/>
    </source>
</evidence>
<keyword evidence="4" id="KW-0805">Transcription regulation</keyword>
<dbReference type="InterPro" id="IPR001138">
    <property type="entry name" value="Zn2Cys6_DnaBD"/>
</dbReference>
<feature type="region of interest" description="Disordered" evidence="8">
    <location>
        <begin position="88"/>
        <end position="109"/>
    </location>
</feature>
<evidence type="ECO:0000256" key="5">
    <source>
        <dbReference type="ARBA" id="ARBA00023125"/>
    </source>
</evidence>
<dbReference type="InterPro" id="IPR052202">
    <property type="entry name" value="Yeast_MetPath_Reg"/>
</dbReference>
<keyword evidence="3" id="KW-0862">Zinc</keyword>
<keyword evidence="6" id="KW-0804">Transcription</keyword>
<evidence type="ECO:0000313" key="11">
    <source>
        <dbReference type="Proteomes" id="UP000182658"/>
    </source>
</evidence>
<proteinExistence type="predicted"/>
<keyword evidence="7" id="KW-0539">Nucleus</keyword>
<dbReference type="PROSITE" id="PS50048">
    <property type="entry name" value="ZN2_CY6_FUNGAL_2"/>
    <property type="match status" value="1"/>
</dbReference>
<evidence type="ECO:0000256" key="8">
    <source>
        <dbReference type="SAM" id="MobiDB-lite"/>
    </source>
</evidence>
<keyword evidence="5" id="KW-0238">DNA-binding</keyword>
<evidence type="ECO:0000256" key="4">
    <source>
        <dbReference type="ARBA" id="ARBA00023015"/>
    </source>
</evidence>
<accession>A0A1J7I7M6</accession>
<dbReference type="PANTHER" id="PTHR47782">
    <property type="entry name" value="ZN(II)2CYS6 TRANSCRIPTION FACTOR (EUROFUNG)-RELATED"/>
    <property type="match status" value="1"/>
</dbReference>
<dbReference type="GO" id="GO:0045944">
    <property type="term" value="P:positive regulation of transcription by RNA polymerase II"/>
    <property type="evidence" value="ECO:0007669"/>
    <property type="project" value="TreeGrafter"/>
</dbReference>
<keyword evidence="2" id="KW-0479">Metal-binding</keyword>
<dbReference type="GO" id="GO:0000981">
    <property type="term" value="F:DNA-binding transcription factor activity, RNA polymerase II-specific"/>
    <property type="evidence" value="ECO:0007669"/>
    <property type="project" value="InterPro"/>
</dbReference>
<evidence type="ECO:0000256" key="2">
    <source>
        <dbReference type="ARBA" id="ARBA00022723"/>
    </source>
</evidence>
<dbReference type="EMBL" id="KV875106">
    <property type="protein sequence ID" value="OIW23405.1"/>
    <property type="molecule type" value="Genomic_DNA"/>
</dbReference>
<feature type="compositionally biased region" description="Polar residues" evidence="8">
    <location>
        <begin position="1"/>
        <end position="15"/>
    </location>
</feature>
<dbReference type="InParanoid" id="A0A1J7I7M6"/>
<dbReference type="Pfam" id="PF04082">
    <property type="entry name" value="Fungal_trans"/>
    <property type="match status" value="1"/>
</dbReference>
<feature type="compositionally biased region" description="Basic and acidic residues" evidence="8">
    <location>
        <begin position="605"/>
        <end position="616"/>
    </location>
</feature>
<evidence type="ECO:0000256" key="1">
    <source>
        <dbReference type="ARBA" id="ARBA00004123"/>
    </source>
</evidence>
<dbReference type="SMART" id="SM00066">
    <property type="entry name" value="GAL4"/>
    <property type="match status" value="1"/>
</dbReference>
<reference evidence="10 11" key="1">
    <citation type="submission" date="2016-10" db="EMBL/GenBank/DDBJ databases">
        <title>Draft genome sequence of Coniochaeta ligniaria NRRL30616, a lignocellulolytic fungus for bioabatement of inhibitors in plant biomass hydrolysates.</title>
        <authorList>
            <consortium name="DOE Joint Genome Institute"/>
            <person name="Jimenez D.J."/>
            <person name="Hector R.E."/>
            <person name="Riley R."/>
            <person name="Sun H."/>
            <person name="Grigoriev I.V."/>
            <person name="Van Elsas J.D."/>
            <person name="Nichols N.N."/>
        </authorList>
    </citation>
    <scope>NUCLEOTIDE SEQUENCE [LARGE SCALE GENOMIC DNA]</scope>
    <source>
        <strain evidence="10 11">NRRL 30616</strain>
    </source>
</reference>
<comment type="subcellular location">
    <subcellularLocation>
        <location evidence="1">Nucleus</location>
    </subcellularLocation>
</comment>
<evidence type="ECO:0000256" key="7">
    <source>
        <dbReference type="ARBA" id="ARBA00023242"/>
    </source>
</evidence>
<sequence>MATHQASLTPSSDTPNVRKRGRTACTRYKNRKQKCDDKLPVCSNCQRAGTNCDKLDMSNDSPATMYTRALEDRITFLESSLRDLRRDQLSRTQPLSDTSRSSVHVEAEPHPGALDDVVTLMSFAASESATHVGPSQGLSLNMILDEMVQATVWNKSLADVPSVNASKRYTMAGPVQPVTVEELMAKRVKEPPSDELGSKLIRAYITQLHSRYPFLDTRELWELHHDGVVSATLRSEAMTREQRFGIFKLYLVYAIGATLLQLTEKAACSPESFYMTALQHISAARESRTTHNIEAMTLLVVYHLRSTSSHGIWYMIGLAMRTCIDLGMHRKANERGLSGDDVDRRRRLFWTVYYLERMIAISLGRPLSISDRQIDVPLPDSDGSREGTPKSAALALHLFRLRRIESHIYDSIYRADRPLTSLLVKLDPLFRDLESWRSSLIADFADSSPPELNYPLLHYNRAVRLLIQPFLPLLSLSDNYHKLCLRAAGDICQAHKRLHQSLDYGHSFIAVQTVFVAGLTLLYGLWRWNQDAWSVALADDIRACSLVLFVMSERAPWVQRYRDAFEMLISAAMAKLQTGSSSAGVAEMQSALFQQGCDMGYRREEHTPRANAEHSAKSRSSGSNHPSFEPDNSPGMSEQGVRGPIDDGSFTAWPIVAELVEWMEQDGGSPVLWMPEFERLHNLPDIGNSG</sequence>
<dbReference type="Gene3D" id="4.10.240.10">
    <property type="entry name" value="Zn(2)-C6 fungal-type DNA-binding domain"/>
    <property type="match status" value="1"/>
</dbReference>
<feature type="region of interest" description="Disordered" evidence="8">
    <location>
        <begin position="1"/>
        <end position="22"/>
    </location>
</feature>
<dbReference type="CDD" id="cd12148">
    <property type="entry name" value="fungal_TF_MHR"/>
    <property type="match status" value="1"/>
</dbReference>
<dbReference type="CDD" id="cd00067">
    <property type="entry name" value="GAL4"/>
    <property type="match status" value="1"/>
</dbReference>
<dbReference type="SUPFAM" id="SSF57701">
    <property type="entry name" value="Zn2/Cys6 DNA-binding domain"/>
    <property type="match status" value="1"/>
</dbReference>
<feature type="compositionally biased region" description="Polar residues" evidence="8">
    <location>
        <begin position="92"/>
        <end position="102"/>
    </location>
</feature>
<dbReference type="GO" id="GO:0006351">
    <property type="term" value="P:DNA-templated transcription"/>
    <property type="evidence" value="ECO:0007669"/>
    <property type="project" value="InterPro"/>
</dbReference>
<dbReference type="SMART" id="SM00906">
    <property type="entry name" value="Fungal_trans"/>
    <property type="match status" value="1"/>
</dbReference>
<feature type="domain" description="Zn(2)-C6 fungal-type" evidence="9">
    <location>
        <begin position="24"/>
        <end position="52"/>
    </location>
</feature>
<dbReference type="Pfam" id="PF00172">
    <property type="entry name" value="Zn_clus"/>
    <property type="match status" value="1"/>
</dbReference>
<gene>
    <name evidence="10" type="ORF">CONLIGDRAFT_624528</name>
</gene>
<dbReference type="STRING" id="1408157.A0A1J7I7M6"/>
<keyword evidence="11" id="KW-1185">Reference proteome</keyword>
<dbReference type="GO" id="GO:0008270">
    <property type="term" value="F:zinc ion binding"/>
    <property type="evidence" value="ECO:0007669"/>
    <property type="project" value="InterPro"/>
</dbReference>
<dbReference type="GO" id="GO:0043565">
    <property type="term" value="F:sequence-specific DNA binding"/>
    <property type="evidence" value="ECO:0007669"/>
    <property type="project" value="TreeGrafter"/>
</dbReference>
<dbReference type="AlphaFoldDB" id="A0A1J7I7M6"/>
<organism evidence="10 11">
    <name type="scientific">Coniochaeta ligniaria NRRL 30616</name>
    <dbReference type="NCBI Taxonomy" id="1408157"/>
    <lineage>
        <taxon>Eukaryota</taxon>
        <taxon>Fungi</taxon>
        <taxon>Dikarya</taxon>
        <taxon>Ascomycota</taxon>
        <taxon>Pezizomycotina</taxon>
        <taxon>Sordariomycetes</taxon>
        <taxon>Sordariomycetidae</taxon>
        <taxon>Coniochaetales</taxon>
        <taxon>Coniochaetaceae</taxon>
        <taxon>Coniochaeta</taxon>
    </lineage>
</organism>
<dbReference type="OrthoDB" id="9970124at2759"/>
<protein>
    <recommendedName>
        <fullName evidence="9">Zn(2)-C6 fungal-type domain-containing protein</fullName>
    </recommendedName>
</protein>
<evidence type="ECO:0000259" key="9">
    <source>
        <dbReference type="PROSITE" id="PS50048"/>
    </source>
</evidence>